<dbReference type="AlphaFoldDB" id="A0A7D5EX39"/>
<evidence type="ECO:0000313" key="2">
    <source>
        <dbReference type="EMBL" id="QLD13152.1"/>
    </source>
</evidence>
<proteinExistence type="predicted"/>
<dbReference type="Gene3D" id="3.20.20.190">
    <property type="entry name" value="Phosphatidylinositol (PI) phosphodiesterase"/>
    <property type="match status" value="1"/>
</dbReference>
<gene>
    <name evidence="2" type="ORF">HW566_01110</name>
</gene>
<dbReference type="SUPFAM" id="SSF51695">
    <property type="entry name" value="PLC-like phosphodiesterases"/>
    <property type="match status" value="1"/>
</dbReference>
<dbReference type="GO" id="GO:0008081">
    <property type="term" value="F:phosphoric diester hydrolase activity"/>
    <property type="evidence" value="ECO:0007669"/>
    <property type="project" value="InterPro"/>
</dbReference>
<accession>A0A7D5EX39</accession>
<evidence type="ECO:0000259" key="1">
    <source>
        <dbReference type="PROSITE" id="PS51704"/>
    </source>
</evidence>
<feature type="domain" description="GP-PDE" evidence="1">
    <location>
        <begin position="10"/>
        <end position="251"/>
    </location>
</feature>
<dbReference type="PANTHER" id="PTHR43805">
    <property type="entry name" value="GLYCEROPHOSPHORYL DIESTER PHOSPHODIESTERASE"/>
    <property type="match status" value="1"/>
</dbReference>
<sequence length="255" mass="27553">MHPYFDPERPRVLAHRGFVPPDAENIVENTFAAFAAAHAAGVRYVESDCHLSADGAVILFHDTDLTRVAGDPRRISDVPRRELEKIMAERGGLITLPQALEAFPTLRFNLDVKADDAATAVGEAVAPHADRVLVTSFSDRRRMLALRAARAAGGDPATSAGTVRTIALVVAVASGVPWLIRRALRGIDAVQVPERRGPLRIVSPRMIRAVHRSGVEVHVWTVNDADDMKRLLAAGVDGLVTDHADRAQLVIGGPR</sequence>
<protein>
    <submittedName>
        <fullName evidence="2">Glycerophosphodiester phosphodiesterase</fullName>
    </submittedName>
</protein>
<dbReference type="InterPro" id="IPR030395">
    <property type="entry name" value="GP_PDE_dom"/>
</dbReference>
<reference evidence="2 3" key="1">
    <citation type="submission" date="2020-06" db="EMBL/GenBank/DDBJ databases">
        <authorList>
            <person name="Jo H."/>
        </authorList>
    </citation>
    <scope>NUCLEOTIDE SEQUENCE [LARGE SCALE GENOMIC DNA]</scope>
    <source>
        <strain evidence="2 3">I46</strain>
    </source>
</reference>
<dbReference type="InterPro" id="IPR017946">
    <property type="entry name" value="PLC-like_Pdiesterase_TIM-brl"/>
</dbReference>
<organism evidence="2 3">
    <name type="scientific">Microbacterium oleivorans</name>
    <dbReference type="NCBI Taxonomy" id="273677"/>
    <lineage>
        <taxon>Bacteria</taxon>
        <taxon>Bacillati</taxon>
        <taxon>Actinomycetota</taxon>
        <taxon>Actinomycetes</taxon>
        <taxon>Micrococcales</taxon>
        <taxon>Microbacteriaceae</taxon>
        <taxon>Microbacterium</taxon>
    </lineage>
</organism>
<evidence type="ECO:0000313" key="3">
    <source>
        <dbReference type="Proteomes" id="UP000509638"/>
    </source>
</evidence>
<dbReference type="EMBL" id="CP058316">
    <property type="protein sequence ID" value="QLD13152.1"/>
    <property type="molecule type" value="Genomic_DNA"/>
</dbReference>
<dbReference type="Proteomes" id="UP000509638">
    <property type="component" value="Chromosome"/>
</dbReference>
<dbReference type="PANTHER" id="PTHR43805:SF1">
    <property type="entry name" value="GP-PDE DOMAIN-CONTAINING PROTEIN"/>
    <property type="match status" value="1"/>
</dbReference>
<name>A0A7D5EX39_9MICO</name>
<dbReference type="Pfam" id="PF03009">
    <property type="entry name" value="GDPD"/>
    <property type="match status" value="1"/>
</dbReference>
<dbReference type="GO" id="GO:0006629">
    <property type="term" value="P:lipid metabolic process"/>
    <property type="evidence" value="ECO:0007669"/>
    <property type="project" value="InterPro"/>
</dbReference>
<dbReference type="PROSITE" id="PS51704">
    <property type="entry name" value="GP_PDE"/>
    <property type="match status" value="1"/>
</dbReference>